<sequence>SIFASLSSPLSSALPELCNKAAHDGSVSGVKARSRRLLQLHRRRFLSPRGGGFVSSAIVGLDHGGFSLLVWFGLVETTSEDDRSSTMVNGDGSREVFLSMLAMNAPVDPGESTVGSRCCFEARATSEPQRLSARRRSLVC</sequence>
<dbReference type="Proteomes" id="UP000694005">
    <property type="component" value="Chromosome A06"/>
</dbReference>
<organism evidence="2">
    <name type="scientific">Brassica campestris</name>
    <name type="common">Field mustard</name>
    <dbReference type="NCBI Taxonomy" id="3711"/>
    <lineage>
        <taxon>Eukaryota</taxon>
        <taxon>Viridiplantae</taxon>
        <taxon>Streptophyta</taxon>
        <taxon>Embryophyta</taxon>
        <taxon>Tracheophyta</taxon>
        <taxon>Spermatophyta</taxon>
        <taxon>Magnoliopsida</taxon>
        <taxon>eudicotyledons</taxon>
        <taxon>Gunneridae</taxon>
        <taxon>Pentapetalae</taxon>
        <taxon>rosids</taxon>
        <taxon>malvids</taxon>
        <taxon>Brassicales</taxon>
        <taxon>Brassicaceae</taxon>
        <taxon>Brassiceae</taxon>
        <taxon>Brassica</taxon>
    </lineage>
</organism>
<evidence type="ECO:0000313" key="2">
    <source>
        <dbReference type="EMBL" id="VDC66734.1"/>
    </source>
</evidence>
<feature type="non-terminal residue" evidence="2">
    <location>
        <position position="140"/>
    </location>
</feature>
<dbReference type="AlphaFoldDB" id="A0A3P5YSY4"/>
<proteinExistence type="predicted"/>
<dbReference type="EMBL" id="LR031569">
    <property type="protein sequence ID" value="VDC66734.1"/>
    <property type="molecule type" value="Genomic_DNA"/>
</dbReference>
<dbReference type="EMBL" id="LS974622">
    <property type="protein sequence ID" value="CAG7870082.1"/>
    <property type="molecule type" value="Genomic_DNA"/>
</dbReference>
<gene>
    <name evidence="2" type="ORF">BRAA06T25274Z</name>
    <name evidence="1" type="ORF">BRAPAZ1V2_A06P23220.2</name>
</gene>
<dbReference type="Gramene" id="A06p23220.2_BraZ1">
    <property type="protein sequence ID" value="A06p23220.2_BraZ1.CDS"/>
    <property type="gene ID" value="A06g23220.2_BraZ1"/>
</dbReference>
<accession>A0A3P5YSY4</accession>
<feature type="non-terminal residue" evidence="2">
    <location>
        <position position="1"/>
    </location>
</feature>
<protein>
    <submittedName>
        <fullName evidence="1">Uncharacterized protein</fullName>
    </submittedName>
</protein>
<name>A0A3P5YSY4_BRACM</name>
<reference evidence="2" key="1">
    <citation type="submission" date="2018-11" db="EMBL/GenBank/DDBJ databases">
        <authorList>
            <consortium name="Genoscope - CEA"/>
            <person name="William W."/>
        </authorList>
    </citation>
    <scope>NUCLEOTIDE SEQUENCE</scope>
</reference>
<evidence type="ECO:0000313" key="1">
    <source>
        <dbReference type="EMBL" id="CAG7870082.1"/>
    </source>
</evidence>